<dbReference type="eggNOG" id="ENOG502RNKF">
    <property type="taxonomic scope" value="Eukaryota"/>
</dbReference>
<dbReference type="Proteomes" id="UP000027238">
    <property type="component" value="Unassembled WGS sequence"/>
</dbReference>
<evidence type="ECO:0000313" key="2">
    <source>
        <dbReference type="Proteomes" id="UP000027238"/>
    </source>
</evidence>
<reference evidence="2" key="1">
    <citation type="journal article" date="2014" name="Genome Announc.">
        <title>Draft genome sequence of Colletotrichum sublineola, a destructive pathogen of cultivated sorghum.</title>
        <authorList>
            <person name="Baroncelli R."/>
            <person name="Sanz-Martin J.M."/>
            <person name="Rech G.E."/>
            <person name="Sukno S.A."/>
            <person name="Thon M.R."/>
        </authorList>
    </citation>
    <scope>NUCLEOTIDE SEQUENCE [LARGE SCALE GENOMIC DNA]</scope>
    <source>
        <strain evidence="2">TX430BB</strain>
    </source>
</reference>
<dbReference type="HOGENOM" id="CLU_041826_1_0_1"/>
<dbReference type="AlphaFoldDB" id="A0A066WWL7"/>
<accession>A0A066WWL7</accession>
<dbReference type="OrthoDB" id="5352472at2759"/>
<gene>
    <name evidence="1" type="ORF">CSUB01_07040</name>
</gene>
<comment type="caution">
    <text evidence="1">The sequence shown here is derived from an EMBL/GenBank/DDBJ whole genome shotgun (WGS) entry which is preliminary data.</text>
</comment>
<name>A0A066WWL7_COLSU</name>
<evidence type="ECO:0000313" key="1">
    <source>
        <dbReference type="EMBL" id="KDN61087.1"/>
    </source>
</evidence>
<organism evidence="1 2">
    <name type="scientific">Colletotrichum sublineola</name>
    <name type="common">Sorghum anthracnose fungus</name>
    <dbReference type="NCBI Taxonomy" id="1173701"/>
    <lineage>
        <taxon>Eukaryota</taxon>
        <taxon>Fungi</taxon>
        <taxon>Dikarya</taxon>
        <taxon>Ascomycota</taxon>
        <taxon>Pezizomycotina</taxon>
        <taxon>Sordariomycetes</taxon>
        <taxon>Hypocreomycetidae</taxon>
        <taxon>Glomerellales</taxon>
        <taxon>Glomerellaceae</taxon>
        <taxon>Colletotrichum</taxon>
        <taxon>Colletotrichum graminicola species complex</taxon>
    </lineage>
</organism>
<keyword evidence="2" id="KW-1185">Reference proteome</keyword>
<dbReference type="STRING" id="1173701.A0A066WWL7"/>
<sequence>MSHRILLPASTVPFAPRPSSVIAVLGSTVEPWLTAALRSISGKKRPPKSVSQHRKCLIQTLSNPLSIWSLAWIMLDKDSEPDLCQDFYEVPQYHLIHIEAYVIYIDMVLQNEVAFKLTTESISALVDYHKKRYCVDNLNKPLSCQGVDQQRSKLHEEFEQAINKFVYHADAKVLEGLEEDGTGELLSDESVRVKKRILDLMNPPLPPDDAAMHPTTHLQALEPSAATPFGFFNALYFAMATPHAETEAIYQSLQTIV</sequence>
<dbReference type="EMBL" id="JMSE01001444">
    <property type="protein sequence ID" value="KDN61087.1"/>
    <property type="molecule type" value="Genomic_DNA"/>
</dbReference>
<proteinExistence type="predicted"/>
<protein>
    <submittedName>
        <fullName evidence="1">Uncharacterized protein</fullName>
    </submittedName>
</protein>